<dbReference type="Proteomes" id="UP000027265">
    <property type="component" value="Unassembled WGS sequence"/>
</dbReference>
<proteinExistence type="predicted"/>
<accession>A0A067Q067</accession>
<dbReference type="AlphaFoldDB" id="A0A067Q067"/>
<dbReference type="InParanoid" id="A0A067Q067"/>
<dbReference type="HOGENOM" id="CLU_2503877_0_0_1"/>
<reference evidence="2" key="1">
    <citation type="journal article" date="2014" name="Proc. Natl. Acad. Sci. U.S.A.">
        <title>Extensive sampling of basidiomycete genomes demonstrates inadequacy of the white-rot/brown-rot paradigm for wood decay fungi.</title>
        <authorList>
            <person name="Riley R."/>
            <person name="Salamov A.A."/>
            <person name="Brown D.W."/>
            <person name="Nagy L.G."/>
            <person name="Floudas D."/>
            <person name="Held B.W."/>
            <person name="Levasseur A."/>
            <person name="Lombard V."/>
            <person name="Morin E."/>
            <person name="Otillar R."/>
            <person name="Lindquist E.A."/>
            <person name="Sun H."/>
            <person name="LaButti K.M."/>
            <person name="Schmutz J."/>
            <person name="Jabbour D."/>
            <person name="Luo H."/>
            <person name="Baker S.E."/>
            <person name="Pisabarro A.G."/>
            <person name="Walton J.D."/>
            <person name="Blanchette R.A."/>
            <person name="Henrissat B."/>
            <person name="Martin F."/>
            <person name="Cullen D."/>
            <person name="Hibbett D.S."/>
            <person name="Grigoriev I.V."/>
        </authorList>
    </citation>
    <scope>NUCLEOTIDE SEQUENCE [LARGE SCALE GENOMIC DNA]</scope>
    <source>
        <strain evidence="2">MUCL 33604</strain>
    </source>
</reference>
<feature type="non-terminal residue" evidence="1">
    <location>
        <position position="1"/>
    </location>
</feature>
<evidence type="ECO:0000313" key="2">
    <source>
        <dbReference type="Proteomes" id="UP000027265"/>
    </source>
</evidence>
<keyword evidence="2" id="KW-1185">Reference proteome</keyword>
<gene>
    <name evidence="1" type="ORF">JAAARDRAFT_133123</name>
</gene>
<dbReference type="OrthoDB" id="3054868at2759"/>
<organism evidence="1 2">
    <name type="scientific">Jaapia argillacea MUCL 33604</name>
    <dbReference type="NCBI Taxonomy" id="933084"/>
    <lineage>
        <taxon>Eukaryota</taxon>
        <taxon>Fungi</taxon>
        <taxon>Dikarya</taxon>
        <taxon>Basidiomycota</taxon>
        <taxon>Agaricomycotina</taxon>
        <taxon>Agaricomycetes</taxon>
        <taxon>Agaricomycetidae</taxon>
        <taxon>Jaapiales</taxon>
        <taxon>Jaapiaceae</taxon>
        <taxon>Jaapia</taxon>
    </lineage>
</organism>
<sequence length="86" mass="9565">ASSICRGLVPSKNIPNRDFAINGAVFSVNNDCVFEVCAHWISSYLLGDSFLRLATPEEAFAHTERNAAWLRKRYPWCGCADRMGIG</sequence>
<evidence type="ECO:0000313" key="1">
    <source>
        <dbReference type="EMBL" id="KDQ55986.1"/>
    </source>
</evidence>
<name>A0A067Q067_9AGAM</name>
<dbReference type="EMBL" id="KL197723">
    <property type="protein sequence ID" value="KDQ55986.1"/>
    <property type="molecule type" value="Genomic_DNA"/>
</dbReference>
<protein>
    <submittedName>
        <fullName evidence="1">Uncharacterized protein</fullName>
    </submittedName>
</protein>